<reference evidence="9 10" key="1">
    <citation type="submission" date="2019-07" db="EMBL/GenBank/DDBJ databases">
        <title>Genomes of Cafeteria roenbergensis.</title>
        <authorList>
            <person name="Fischer M.G."/>
            <person name="Hackl T."/>
            <person name="Roman M."/>
        </authorList>
    </citation>
    <scope>NUCLEOTIDE SEQUENCE [LARGE SCALE GENOMIC DNA]</scope>
    <source>
        <strain evidence="9 10">RCC970-E3</strain>
    </source>
</reference>
<feature type="compositionally biased region" description="Basic and acidic residues" evidence="7">
    <location>
        <begin position="446"/>
        <end position="462"/>
    </location>
</feature>
<dbReference type="Gene3D" id="1.10.510.10">
    <property type="entry name" value="Transferase(Phosphotransferase) domain 1"/>
    <property type="match status" value="2"/>
</dbReference>
<feature type="compositionally biased region" description="Low complexity" evidence="7">
    <location>
        <begin position="547"/>
        <end position="562"/>
    </location>
</feature>
<feature type="compositionally biased region" description="Acidic residues" evidence="7">
    <location>
        <begin position="535"/>
        <end position="546"/>
    </location>
</feature>
<gene>
    <name evidence="9" type="ORF">FNF28_04676</name>
</gene>
<dbReference type="InterPro" id="IPR000719">
    <property type="entry name" value="Prot_kinase_dom"/>
</dbReference>
<sequence>MADHSDAAGAEDAGDAMARANAIANSSRRVEATGIEMAQAGIEEYSAEGARYTLERLVGRGAYGAVYIATDSADGSRVAIKHVVKAIKSDTDARRTYREMLVQSHFEHPNILALQHVLTPKHRGDFTSIYLVMEVMETDLHRVIHSRQDLTSDHISYFTYQLLCGLRHLHAAGVLHRDLKPSNLLVNSDCTLKLCDFGLARESDVSLSTALTEYVVTRWYRAPEVLLSGGRYSAAIDVWSDDLHFVTNPNARAFMLRLPHSDGTPIAEIFPHVRGPCLDLLARMLVFDPASRISVEEALAHPFLSRVRAARSQVSEPPLPPRFRMHPRLKALKASEIRRLFVERLCGSYTPDKVLPSGVLFPPPASAALQRRRAPPAPPSSHATGAPSSSSSSAPRPGDSGAAGPLSPPPQRAPPRMRDGMFVAEGAAPASGRAGRAGPSAAGARPRRDPYRPAAAAHKDDMDGFEDEDEDEDEDEEGFEDARGMGDEDLRGAGAGPAQEAAWLNDDRTSSAGPTTAGSGATHPAVAAEAFVNAGDDDDDDEDVDGDAVAAPRTAAVASSAGLGRGAGDGATAGPGAYGASSSSVPRGRAAAAPRANAYWSTDASGKTGELAAELAGMPGT</sequence>
<evidence type="ECO:0000256" key="7">
    <source>
        <dbReference type="SAM" id="MobiDB-lite"/>
    </source>
</evidence>
<keyword evidence="4" id="KW-0418">Kinase</keyword>
<dbReference type="Proteomes" id="UP000324907">
    <property type="component" value="Unassembled WGS sequence"/>
</dbReference>
<protein>
    <recommendedName>
        <fullName evidence="8">Protein kinase domain-containing protein</fullName>
    </recommendedName>
</protein>
<dbReference type="InterPro" id="IPR008271">
    <property type="entry name" value="Ser/Thr_kinase_AS"/>
</dbReference>
<dbReference type="PROSITE" id="PS00107">
    <property type="entry name" value="PROTEIN_KINASE_ATP"/>
    <property type="match status" value="1"/>
</dbReference>
<dbReference type="GO" id="GO:0005524">
    <property type="term" value="F:ATP binding"/>
    <property type="evidence" value="ECO:0007669"/>
    <property type="project" value="UniProtKB-UniRule"/>
</dbReference>
<dbReference type="InterPro" id="IPR050117">
    <property type="entry name" value="MAPK"/>
</dbReference>
<evidence type="ECO:0000313" key="9">
    <source>
        <dbReference type="EMBL" id="KAA0162583.1"/>
    </source>
</evidence>
<keyword evidence="2" id="KW-0808">Transferase</keyword>
<feature type="domain" description="Protein kinase" evidence="8">
    <location>
        <begin position="52"/>
        <end position="304"/>
    </location>
</feature>
<keyword evidence="1" id="KW-0723">Serine/threonine-protein kinase</keyword>
<dbReference type="PANTHER" id="PTHR24055">
    <property type="entry name" value="MITOGEN-ACTIVATED PROTEIN KINASE"/>
    <property type="match status" value="1"/>
</dbReference>
<evidence type="ECO:0000256" key="1">
    <source>
        <dbReference type="ARBA" id="ARBA00022527"/>
    </source>
</evidence>
<evidence type="ECO:0000313" key="10">
    <source>
        <dbReference type="Proteomes" id="UP000324907"/>
    </source>
</evidence>
<evidence type="ECO:0000256" key="4">
    <source>
        <dbReference type="ARBA" id="ARBA00022777"/>
    </source>
</evidence>
<feature type="compositionally biased region" description="Gly residues" evidence="7">
    <location>
        <begin position="563"/>
        <end position="577"/>
    </location>
</feature>
<name>A0A5A8DAK3_CAFRO</name>
<dbReference type="GO" id="GO:0004674">
    <property type="term" value="F:protein serine/threonine kinase activity"/>
    <property type="evidence" value="ECO:0007669"/>
    <property type="project" value="UniProtKB-KW"/>
</dbReference>
<evidence type="ECO:0000259" key="8">
    <source>
        <dbReference type="PROSITE" id="PS50011"/>
    </source>
</evidence>
<keyword evidence="5 6" id="KW-0067">ATP-binding</keyword>
<accession>A0A5A8DAK3</accession>
<proteinExistence type="predicted"/>
<evidence type="ECO:0000256" key="5">
    <source>
        <dbReference type="ARBA" id="ARBA00022840"/>
    </source>
</evidence>
<dbReference type="EMBL" id="VLTL01000079">
    <property type="protein sequence ID" value="KAA0162583.1"/>
    <property type="molecule type" value="Genomic_DNA"/>
</dbReference>
<evidence type="ECO:0000256" key="6">
    <source>
        <dbReference type="PROSITE-ProRule" id="PRU10141"/>
    </source>
</evidence>
<dbReference type="Pfam" id="PF00069">
    <property type="entry name" value="Pkinase"/>
    <property type="match status" value="1"/>
</dbReference>
<feature type="region of interest" description="Disordered" evidence="7">
    <location>
        <begin position="367"/>
        <end position="597"/>
    </location>
</feature>
<dbReference type="Gene3D" id="3.30.200.20">
    <property type="entry name" value="Phosphorylase Kinase, domain 1"/>
    <property type="match status" value="1"/>
</dbReference>
<comment type="caution">
    <text evidence="9">The sequence shown here is derived from an EMBL/GenBank/DDBJ whole genome shotgun (WGS) entry which is preliminary data.</text>
</comment>
<dbReference type="SUPFAM" id="SSF56112">
    <property type="entry name" value="Protein kinase-like (PK-like)"/>
    <property type="match status" value="1"/>
</dbReference>
<feature type="compositionally biased region" description="Low complexity" evidence="7">
    <location>
        <begin position="380"/>
        <end position="405"/>
    </location>
</feature>
<evidence type="ECO:0000256" key="2">
    <source>
        <dbReference type="ARBA" id="ARBA00022679"/>
    </source>
</evidence>
<keyword evidence="3 6" id="KW-0547">Nucleotide-binding</keyword>
<feature type="compositionally biased region" description="Low complexity" evidence="7">
    <location>
        <begin position="578"/>
        <end position="597"/>
    </location>
</feature>
<dbReference type="InterPro" id="IPR017441">
    <property type="entry name" value="Protein_kinase_ATP_BS"/>
</dbReference>
<feature type="compositionally biased region" description="Low complexity" evidence="7">
    <location>
        <begin position="426"/>
        <end position="444"/>
    </location>
</feature>
<organism evidence="9 10">
    <name type="scientific">Cafeteria roenbergensis</name>
    <name type="common">Marine flagellate</name>
    <dbReference type="NCBI Taxonomy" id="33653"/>
    <lineage>
        <taxon>Eukaryota</taxon>
        <taxon>Sar</taxon>
        <taxon>Stramenopiles</taxon>
        <taxon>Bigyra</taxon>
        <taxon>Opalozoa</taxon>
        <taxon>Bicosoecida</taxon>
        <taxon>Cafeteriaceae</taxon>
        <taxon>Cafeteria</taxon>
    </lineage>
</organism>
<dbReference type="AlphaFoldDB" id="A0A5A8DAK3"/>
<dbReference type="PROSITE" id="PS50011">
    <property type="entry name" value="PROTEIN_KINASE_DOM"/>
    <property type="match status" value="1"/>
</dbReference>
<dbReference type="CDD" id="cd07834">
    <property type="entry name" value="STKc_MAPK"/>
    <property type="match status" value="1"/>
</dbReference>
<dbReference type="FunFam" id="1.10.510.10:FF:000624">
    <property type="entry name" value="Mitogen-activated protein kinase"/>
    <property type="match status" value="1"/>
</dbReference>
<dbReference type="SMART" id="SM00220">
    <property type="entry name" value="S_TKc"/>
    <property type="match status" value="1"/>
</dbReference>
<dbReference type="PROSITE" id="PS00108">
    <property type="entry name" value="PROTEIN_KINASE_ST"/>
    <property type="match status" value="1"/>
</dbReference>
<feature type="compositionally biased region" description="Acidic residues" evidence="7">
    <location>
        <begin position="463"/>
        <end position="479"/>
    </location>
</feature>
<feature type="compositionally biased region" description="Basic and acidic residues" evidence="7">
    <location>
        <begin position="480"/>
        <end position="491"/>
    </location>
</feature>
<feature type="binding site" evidence="6">
    <location>
        <position position="81"/>
    </location>
    <ligand>
        <name>ATP</name>
        <dbReference type="ChEBI" id="CHEBI:30616"/>
    </ligand>
</feature>
<evidence type="ECO:0000256" key="3">
    <source>
        <dbReference type="ARBA" id="ARBA00022741"/>
    </source>
</evidence>
<dbReference type="InterPro" id="IPR011009">
    <property type="entry name" value="Kinase-like_dom_sf"/>
</dbReference>
<feature type="compositionally biased region" description="Polar residues" evidence="7">
    <location>
        <begin position="510"/>
        <end position="519"/>
    </location>
</feature>